<dbReference type="FunFam" id="3.40.50.11660:FF:000006">
    <property type="entry name" value="Alpha-(1,3)-fucosyltransferase C"/>
    <property type="match status" value="1"/>
</dbReference>
<comment type="pathway">
    <text evidence="2">Protein modification; protein glycosylation.</text>
</comment>
<accession>A0A8N1S5U2</accession>
<sequence>MLQKIANYLKSMIKIMNKKSCVFISLIAATILTISLYFSVIYSDFNIHNIFLKIVLEENYLVDKIFRAKTYRENGIKTILLWNSMFGRKDFYFGKGDIFRDCPCNKCKVFSDRDYLNVEDYDAILFHGNEMSEYEVPQKRKVTQFYVYVNLESPANRKVSQKYRMNYFNLTMTYRLDSDIPWTYSVVEDIKSGNVVAPSTNADWSAFYSNTSVGDAIDEVPSAISDTVRSKSKPIIWFVSNCYDKSGRLKYVKELSKHISVDIYGSCGNLSCKRDRDCFSNVAEPNYFFYLSFENSFCNDYVTEKLTNPLRYNIVPVVYGDANYSQFAPPNSYVNALDFESPKELATYLKYLSQDLQRYQSFLQWKKYYRVNDGTKRAVCTLCEVLHKQKKPKIYSNLSEWYTKDQCPVQTLLDNGVYTYIATKHNLMNGE</sequence>
<organism evidence="15 16">
    <name type="scientific">Pogonomyrmex barbatus</name>
    <name type="common">red harvester ant</name>
    <dbReference type="NCBI Taxonomy" id="144034"/>
    <lineage>
        <taxon>Eukaryota</taxon>
        <taxon>Metazoa</taxon>
        <taxon>Ecdysozoa</taxon>
        <taxon>Arthropoda</taxon>
        <taxon>Hexapoda</taxon>
        <taxon>Insecta</taxon>
        <taxon>Pterygota</taxon>
        <taxon>Neoptera</taxon>
        <taxon>Endopterygota</taxon>
        <taxon>Hymenoptera</taxon>
        <taxon>Apocrita</taxon>
        <taxon>Aculeata</taxon>
        <taxon>Formicoidea</taxon>
        <taxon>Formicidae</taxon>
        <taxon>Myrmicinae</taxon>
        <taxon>Pogonomyrmex</taxon>
    </lineage>
</organism>
<evidence type="ECO:0000256" key="6">
    <source>
        <dbReference type="ARBA" id="ARBA00022692"/>
    </source>
</evidence>
<dbReference type="InterPro" id="IPR031481">
    <property type="entry name" value="Glyco_tran_10_N"/>
</dbReference>
<evidence type="ECO:0000313" key="16">
    <source>
        <dbReference type="RefSeq" id="XP_025074259.1"/>
    </source>
</evidence>
<keyword evidence="8 12" id="KW-1133">Transmembrane helix</keyword>
<evidence type="ECO:0000256" key="2">
    <source>
        <dbReference type="ARBA" id="ARBA00004922"/>
    </source>
</evidence>
<dbReference type="Proteomes" id="UP000504615">
    <property type="component" value="Unplaced"/>
</dbReference>
<reference evidence="16 17" key="1">
    <citation type="submission" date="2025-04" db="UniProtKB">
        <authorList>
            <consortium name="RefSeq"/>
        </authorList>
    </citation>
    <scope>IDENTIFICATION</scope>
</reference>
<dbReference type="Gene3D" id="3.40.50.11660">
    <property type="entry name" value="Glycosyl transferase family 10, C-terminal domain"/>
    <property type="match status" value="1"/>
</dbReference>
<keyword evidence="6 12" id="KW-0812">Transmembrane</keyword>
<evidence type="ECO:0000256" key="7">
    <source>
        <dbReference type="ARBA" id="ARBA00022968"/>
    </source>
</evidence>
<keyword evidence="15" id="KW-1185">Reference proteome</keyword>
<comment type="subcellular location">
    <subcellularLocation>
        <location evidence="1 12">Golgi apparatus</location>
        <location evidence="1 12">Golgi stack membrane</location>
        <topology evidence="1 12">Single-pass type II membrane protein</topology>
    </subcellularLocation>
</comment>
<feature type="domain" description="Fucosyltransferase N-terminal" evidence="14">
    <location>
        <begin position="77"/>
        <end position="184"/>
    </location>
</feature>
<evidence type="ECO:0000259" key="13">
    <source>
        <dbReference type="Pfam" id="PF00852"/>
    </source>
</evidence>
<proteinExistence type="inferred from homology"/>
<comment type="similarity">
    <text evidence="3 12">Belongs to the glycosyltransferase 10 family.</text>
</comment>
<keyword evidence="7" id="KW-0735">Signal-anchor</keyword>
<evidence type="ECO:0000256" key="12">
    <source>
        <dbReference type="RuleBase" id="RU003832"/>
    </source>
</evidence>
<keyword evidence="9 12" id="KW-0333">Golgi apparatus</keyword>
<feature type="transmembrane region" description="Helical" evidence="12">
    <location>
        <begin position="21"/>
        <end position="42"/>
    </location>
</feature>
<evidence type="ECO:0000256" key="1">
    <source>
        <dbReference type="ARBA" id="ARBA00004447"/>
    </source>
</evidence>
<feature type="domain" description="Fucosyltransferase C-terminal" evidence="13">
    <location>
        <begin position="229"/>
        <end position="401"/>
    </location>
</feature>
<dbReference type="AlphaFoldDB" id="A0A8N1S5U2"/>
<dbReference type="Pfam" id="PF00852">
    <property type="entry name" value="Glyco_transf_10"/>
    <property type="match status" value="1"/>
</dbReference>
<evidence type="ECO:0000256" key="3">
    <source>
        <dbReference type="ARBA" id="ARBA00008919"/>
    </source>
</evidence>
<dbReference type="InterPro" id="IPR001503">
    <property type="entry name" value="Glyco_trans_10"/>
</dbReference>
<dbReference type="RefSeq" id="XP_025074260.1">
    <property type="nucleotide sequence ID" value="XM_025218475.1"/>
</dbReference>
<dbReference type="InterPro" id="IPR055270">
    <property type="entry name" value="Glyco_tran_10_C"/>
</dbReference>
<dbReference type="OrthoDB" id="427096at2759"/>
<evidence type="ECO:0000313" key="17">
    <source>
        <dbReference type="RefSeq" id="XP_025074260.1"/>
    </source>
</evidence>
<dbReference type="RefSeq" id="XP_025074259.1">
    <property type="nucleotide sequence ID" value="XM_025218474.1"/>
</dbReference>
<protein>
    <recommendedName>
        <fullName evidence="12">Fucosyltransferase</fullName>
        <ecNumber evidence="12">2.4.1.-</ecNumber>
    </recommendedName>
</protein>
<evidence type="ECO:0000256" key="8">
    <source>
        <dbReference type="ARBA" id="ARBA00022989"/>
    </source>
</evidence>
<dbReference type="SUPFAM" id="SSF53756">
    <property type="entry name" value="UDP-Glycosyltransferase/glycogen phosphorylase"/>
    <property type="match status" value="1"/>
</dbReference>
<keyword evidence="10 12" id="KW-0472">Membrane</keyword>
<dbReference type="KEGG" id="pbar:105428021"/>
<keyword evidence="5 12" id="KW-0808">Transferase</keyword>
<evidence type="ECO:0000256" key="9">
    <source>
        <dbReference type="ARBA" id="ARBA00023034"/>
    </source>
</evidence>
<keyword evidence="4 12" id="KW-0328">Glycosyltransferase</keyword>
<evidence type="ECO:0000259" key="14">
    <source>
        <dbReference type="Pfam" id="PF17039"/>
    </source>
</evidence>
<dbReference type="InterPro" id="IPR038577">
    <property type="entry name" value="GT10-like_C_sf"/>
</dbReference>
<dbReference type="PANTHER" id="PTHR48438:SF1">
    <property type="entry name" value="ALPHA-(1,3)-FUCOSYLTRANSFERASE C-RELATED"/>
    <property type="match status" value="1"/>
</dbReference>
<evidence type="ECO:0000256" key="4">
    <source>
        <dbReference type="ARBA" id="ARBA00022676"/>
    </source>
</evidence>
<keyword evidence="11" id="KW-0325">Glycoprotein</keyword>
<dbReference type="CTD" id="3355171"/>
<dbReference type="EC" id="2.4.1.-" evidence="12"/>
<dbReference type="GeneID" id="105428021"/>
<dbReference type="GO" id="GO:0032580">
    <property type="term" value="C:Golgi cisterna membrane"/>
    <property type="evidence" value="ECO:0007669"/>
    <property type="project" value="UniProtKB-SubCell"/>
</dbReference>
<evidence type="ECO:0000313" key="15">
    <source>
        <dbReference type="Proteomes" id="UP000504615"/>
    </source>
</evidence>
<gene>
    <name evidence="16 17" type="primary">LOC105428021</name>
</gene>
<dbReference type="GO" id="GO:0008417">
    <property type="term" value="F:fucosyltransferase activity"/>
    <property type="evidence" value="ECO:0007669"/>
    <property type="project" value="InterPro"/>
</dbReference>
<evidence type="ECO:0000256" key="10">
    <source>
        <dbReference type="ARBA" id="ARBA00023136"/>
    </source>
</evidence>
<evidence type="ECO:0000256" key="5">
    <source>
        <dbReference type="ARBA" id="ARBA00022679"/>
    </source>
</evidence>
<name>A0A8N1S5U2_9HYME</name>
<dbReference type="PANTHER" id="PTHR48438">
    <property type="entry name" value="ALPHA-(1,3)-FUCOSYLTRANSFERASE C-RELATED"/>
    <property type="match status" value="1"/>
</dbReference>
<dbReference type="UniPathway" id="UPA00378"/>
<dbReference type="Pfam" id="PF17039">
    <property type="entry name" value="Glyco_tran_10_N"/>
    <property type="match status" value="1"/>
</dbReference>
<evidence type="ECO:0000256" key="11">
    <source>
        <dbReference type="ARBA" id="ARBA00023180"/>
    </source>
</evidence>